<dbReference type="CDD" id="cd00950">
    <property type="entry name" value="DHDPS"/>
    <property type="match status" value="1"/>
</dbReference>
<accession>A0A3B0VJX8</accession>
<dbReference type="Gene3D" id="3.20.20.70">
    <property type="entry name" value="Aldolase class I"/>
    <property type="match status" value="1"/>
</dbReference>
<dbReference type="PANTHER" id="PTHR12128:SF66">
    <property type="entry name" value="4-HYDROXY-2-OXOGLUTARATE ALDOLASE, MITOCHONDRIAL"/>
    <property type="match status" value="1"/>
</dbReference>
<dbReference type="GO" id="GO:0005829">
    <property type="term" value="C:cytosol"/>
    <property type="evidence" value="ECO:0007669"/>
    <property type="project" value="TreeGrafter"/>
</dbReference>
<dbReference type="Pfam" id="PF00701">
    <property type="entry name" value="DHDPS"/>
    <property type="match status" value="1"/>
</dbReference>
<keyword evidence="8 11" id="KW-0456">Lyase</keyword>
<dbReference type="SUPFAM" id="SSF51569">
    <property type="entry name" value="Aldolase"/>
    <property type="match status" value="1"/>
</dbReference>
<protein>
    <recommendedName>
        <fullName evidence="3">4-hydroxy-tetrahydrodipicolinate synthase</fullName>
        <ecNumber evidence="3">4.3.3.7</ecNumber>
    </recommendedName>
</protein>
<comment type="catalytic activity">
    <reaction evidence="10">
        <text>L-aspartate 4-semialdehyde + pyruvate = (2S,4S)-4-hydroxy-2,3,4,5-tetrahydrodipicolinate + H2O + H(+)</text>
        <dbReference type="Rhea" id="RHEA:34171"/>
        <dbReference type="ChEBI" id="CHEBI:15361"/>
        <dbReference type="ChEBI" id="CHEBI:15377"/>
        <dbReference type="ChEBI" id="CHEBI:15378"/>
        <dbReference type="ChEBI" id="CHEBI:67139"/>
        <dbReference type="ChEBI" id="CHEBI:537519"/>
        <dbReference type="EC" id="4.3.3.7"/>
    </reaction>
</comment>
<name>A0A3B0VJX8_9ZZZZ</name>
<keyword evidence="6" id="KW-0220">Diaminopimelate biosynthesis</keyword>
<dbReference type="InterPro" id="IPR020624">
    <property type="entry name" value="Schiff_base-form_aldolases_CS"/>
</dbReference>
<dbReference type="PRINTS" id="PR00146">
    <property type="entry name" value="DHPICSNTHASE"/>
</dbReference>
<evidence type="ECO:0000313" key="11">
    <source>
        <dbReference type="EMBL" id="VAW43855.1"/>
    </source>
</evidence>
<keyword evidence="5" id="KW-0028">Amino-acid biosynthesis</keyword>
<dbReference type="InterPro" id="IPR013785">
    <property type="entry name" value="Aldolase_TIM"/>
</dbReference>
<dbReference type="PROSITE" id="PS00665">
    <property type="entry name" value="DHDPS_1"/>
    <property type="match status" value="1"/>
</dbReference>
<evidence type="ECO:0000256" key="1">
    <source>
        <dbReference type="ARBA" id="ARBA00003294"/>
    </source>
</evidence>
<dbReference type="UniPathway" id="UPA00034">
    <property type="reaction ID" value="UER00017"/>
</dbReference>
<sequence length="300" mass="32346">MGQIQAKDLIGSMVALVTPMHGDGSINFIQWQALLEWHVKCGTDAVVVAGTTGESVLLSTTEIAALIKSAVNICQHANTKVIVGTGAINPDKVIQANQQAAELAADAVLIATPYYLTLTQNALLEHFNGIAAQSKLPIILYNVPNRTGMDLQASTTAKLAHTPNIIGIKEAKADMDRIKQLVKIKNFTVLSGDDGSFVEAMSLGAHGVISVAANARPQAIKRICNHIQLGNMTEAEQLNENLTPLYDFLFHEPNPCPVKAILHAAEVIDDGIRKPLILTGLKSTHINQHVKHIRQEFNPL</sequence>
<evidence type="ECO:0000256" key="4">
    <source>
        <dbReference type="ARBA" id="ARBA00022490"/>
    </source>
</evidence>
<comment type="function">
    <text evidence="1">Catalyzes the condensation of (S)-aspartate-beta-semialdehyde [(S)-ASA] and pyruvate to 4-hydroxy-tetrahydrodipicolinate (HTPA).</text>
</comment>
<keyword evidence="4" id="KW-0963">Cytoplasm</keyword>
<evidence type="ECO:0000256" key="9">
    <source>
        <dbReference type="ARBA" id="ARBA00023270"/>
    </source>
</evidence>
<evidence type="ECO:0000256" key="2">
    <source>
        <dbReference type="ARBA" id="ARBA00005120"/>
    </source>
</evidence>
<dbReference type="InterPro" id="IPR020625">
    <property type="entry name" value="Schiff_base-form_aldolases_AS"/>
</dbReference>
<dbReference type="EMBL" id="UOFA01000044">
    <property type="protein sequence ID" value="VAW43855.1"/>
    <property type="molecule type" value="Genomic_DNA"/>
</dbReference>
<evidence type="ECO:0000256" key="8">
    <source>
        <dbReference type="ARBA" id="ARBA00023239"/>
    </source>
</evidence>
<evidence type="ECO:0000256" key="3">
    <source>
        <dbReference type="ARBA" id="ARBA00012086"/>
    </source>
</evidence>
<dbReference type="AlphaFoldDB" id="A0A3B0VJX8"/>
<dbReference type="PIRSF" id="PIRSF001365">
    <property type="entry name" value="DHDPS"/>
    <property type="match status" value="1"/>
</dbReference>
<dbReference type="EC" id="4.3.3.7" evidence="3"/>
<keyword evidence="7" id="KW-0457">Lysine biosynthesis</keyword>
<gene>
    <name evidence="11" type="ORF">MNBD_GAMMA02-322</name>
</gene>
<proteinExistence type="inferred from homology"/>
<keyword evidence="9" id="KW-0704">Schiff base</keyword>
<dbReference type="NCBIfam" id="TIGR00674">
    <property type="entry name" value="dapA"/>
    <property type="match status" value="1"/>
</dbReference>
<dbReference type="PANTHER" id="PTHR12128">
    <property type="entry name" value="DIHYDRODIPICOLINATE SYNTHASE"/>
    <property type="match status" value="1"/>
</dbReference>
<dbReference type="InterPro" id="IPR002220">
    <property type="entry name" value="DapA-like"/>
</dbReference>
<evidence type="ECO:0000256" key="5">
    <source>
        <dbReference type="ARBA" id="ARBA00022605"/>
    </source>
</evidence>
<reference evidence="11" key="1">
    <citation type="submission" date="2018-06" db="EMBL/GenBank/DDBJ databases">
        <authorList>
            <person name="Zhirakovskaya E."/>
        </authorList>
    </citation>
    <scope>NUCLEOTIDE SEQUENCE</scope>
</reference>
<comment type="pathway">
    <text evidence="2">Amino-acid biosynthesis; L-lysine biosynthesis via DAP pathway; (S)-tetrahydrodipicolinate from L-aspartate: step 3/4.</text>
</comment>
<dbReference type="InterPro" id="IPR005263">
    <property type="entry name" value="DapA"/>
</dbReference>
<dbReference type="PROSITE" id="PS00666">
    <property type="entry name" value="DHDPS_2"/>
    <property type="match status" value="1"/>
</dbReference>
<evidence type="ECO:0000256" key="7">
    <source>
        <dbReference type="ARBA" id="ARBA00023154"/>
    </source>
</evidence>
<dbReference type="GO" id="GO:0008840">
    <property type="term" value="F:4-hydroxy-tetrahydrodipicolinate synthase activity"/>
    <property type="evidence" value="ECO:0007669"/>
    <property type="project" value="UniProtKB-EC"/>
</dbReference>
<dbReference type="HAMAP" id="MF_00418">
    <property type="entry name" value="DapA"/>
    <property type="match status" value="1"/>
</dbReference>
<dbReference type="SMART" id="SM01130">
    <property type="entry name" value="DHDPS"/>
    <property type="match status" value="1"/>
</dbReference>
<evidence type="ECO:0000256" key="10">
    <source>
        <dbReference type="ARBA" id="ARBA00047836"/>
    </source>
</evidence>
<organism evidence="11">
    <name type="scientific">hydrothermal vent metagenome</name>
    <dbReference type="NCBI Taxonomy" id="652676"/>
    <lineage>
        <taxon>unclassified sequences</taxon>
        <taxon>metagenomes</taxon>
        <taxon>ecological metagenomes</taxon>
    </lineage>
</organism>
<evidence type="ECO:0000256" key="6">
    <source>
        <dbReference type="ARBA" id="ARBA00022915"/>
    </source>
</evidence>
<dbReference type="GO" id="GO:0009089">
    <property type="term" value="P:lysine biosynthetic process via diaminopimelate"/>
    <property type="evidence" value="ECO:0007669"/>
    <property type="project" value="UniProtKB-UniPathway"/>
</dbReference>
<dbReference type="GO" id="GO:0019877">
    <property type="term" value="P:diaminopimelate biosynthetic process"/>
    <property type="evidence" value="ECO:0007669"/>
    <property type="project" value="UniProtKB-KW"/>
</dbReference>